<dbReference type="PRINTS" id="PR01270">
    <property type="entry name" value="HDASUPER"/>
</dbReference>
<dbReference type="Gene3D" id="3.40.800.20">
    <property type="entry name" value="Histone deacetylase domain"/>
    <property type="match status" value="1"/>
</dbReference>
<dbReference type="InterPro" id="IPR044150">
    <property type="entry name" value="HDAC_classIV"/>
</dbReference>
<evidence type="ECO:0000313" key="3">
    <source>
        <dbReference type="EMBL" id="EED87691.1"/>
    </source>
</evidence>
<dbReference type="InterPro" id="IPR000286">
    <property type="entry name" value="HDACs"/>
</dbReference>
<proteinExistence type="predicted"/>
<dbReference type="Pfam" id="PF00850">
    <property type="entry name" value="Hist_deacetyl"/>
    <property type="match status" value="1"/>
</dbReference>
<organism evidence="3 4">
    <name type="scientific">Thalassiosira pseudonana</name>
    <name type="common">Marine diatom</name>
    <name type="synonym">Cyclotella nana</name>
    <dbReference type="NCBI Taxonomy" id="35128"/>
    <lineage>
        <taxon>Eukaryota</taxon>
        <taxon>Sar</taxon>
        <taxon>Stramenopiles</taxon>
        <taxon>Ochrophyta</taxon>
        <taxon>Bacillariophyta</taxon>
        <taxon>Coscinodiscophyceae</taxon>
        <taxon>Thalassiosirophycidae</taxon>
        <taxon>Thalassiosirales</taxon>
        <taxon>Thalassiosiraceae</taxon>
        <taxon>Thalassiosira</taxon>
    </lineage>
</organism>
<evidence type="ECO:0000259" key="2">
    <source>
        <dbReference type="Pfam" id="PF00850"/>
    </source>
</evidence>
<dbReference type="GO" id="GO:0016787">
    <property type="term" value="F:hydrolase activity"/>
    <property type="evidence" value="ECO:0007669"/>
    <property type="project" value="UniProtKB-KW"/>
</dbReference>
<feature type="domain" description="Histone deacetylase" evidence="2">
    <location>
        <begin position="104"/>
        <end position="321"/>
    </location>
</feature>
<protein>
    <submittedName>
        <fullName evidence="3">Histone deacetylase Rpd3 HDA2 HDA1 HDAC HD2</fullName>
    </submittedName>
</protein>
<keyword evidence="4" id="KW-1185">Reference proteome</keyword>
<evidence type="ECO:0000313" key="4">
    <source>
        <dbReference type="Proteomes" id="UP000001449"/>
    </source>
</evidence>
<dbReference type="GeneID" id="7448215"/>
<dbReference type="InterPro" id="IPR023801">
    <property type="entry name" value="His_deacetylse_dom"/>
</dbReference>
<dbReference type="PANTHER" id="PTHR10625">
    <property type="entry name" value="HISTONE DEACETYLASE HDAC1-RELATED"/>
    <property type="match status" value="1"/>
</dbReference>
<dbReference type="InterPro" id="IPR037138">
    <property type="entry name" value="His_deacetylse_dom_sf"/>
</dbReference>
<dbReference type="STRING" id="35128.B8CFT9"/>
<dbReference type="PaxDb" id="35128-Thaps38609"/>
<dbReference type="PANTHER" id="PTHR10625:SF19">
    <property type="entry name" value="HISTONE DEACETYLASE 12"/>
    <property type="match status" value="1"/>
</dbReference>
<dbReference type="CDD" id="cd09993">
    <property type="entry name" value="HDAC_classIV"/>
    <property type="match status" value="1"/>
</dbReference>
<dbReference type="InParanoid" id="B8CFT9"/>
<dbReference type="KEGG" id="tps:THAPSDRAFT_38609"/>
<dbReference type="HOGENOM" id="CLU_007727_1_0_1"/>
<dbReference type="RefSeq" id="XP_002294911.1">
    <property type="nucleotide sequence ID" value="XM_002294875.1"/>
</dbReference>
<dbReference type="AlphaFoldDB" id="B8CFT9"/>
<dbReference type="GO" id="GO:0004407">
    <property type="term" value="F:histone deacetylase activity"/>
    <property type="evidence" value="ECO:0000318"/>
    <property type="project" value="GO_Central"/>
</dbReference>
<dbReference type="GO" id="GO:0040029">
    <property type="term" value="P:epigenetic regulation of gene expression"/>
    <property type="evidence" value="ECO:0000318"/>
    <property type="project" value="GO_Central"/>
</dbReference>
<reference evidence="3 4" key="2">
    <citation type="journal article" date="2008" name="Nature">
        <title>The Phaeodactylum genome reveals the evolutionary history of diatom genomes.</title>
        <authorList>
            <person name="Bowler C."/>
            <person name="Allen A.E."/>
            <person name="Badger J.H."/>
            <person name="Grimwood J."/>
            <person name="Jabbari K."/>
            <person name="Kuo A."/>
            <person name="Maheswari U."/>
            <person name="Martens C."/>
            <person name="Maumus F."/>
            <person name="Otillar R.P."/>
            <person name="Rayko E."/>
            <person name="Salamov A."/>
            <person name="Vandepoele K."/>
            <person name="Beszteri B."/>
            <person name="Gruber A."/>
            <person name="Heijde M."/>
            <person name="Katinka M."/>
            <person name="Mock T."/>
            <person name="Valentin K."/>
            <person name="Verret F."/>
            <person name="Berges J.A."/>
            <person name="Brownlee C."/>
            <person name="Cadoret J.P."/>
            <person name="Chiovitti A."/>
            <person name="Choi C.J."/>
            <person name="Coesel S."/>
            <person name="De Martino A."/>
            <person name="Detter J.C."/>
            <person name="Durkin C."/>
            <person name="Falciatore A."/>
            <person name="Fournet J."/>
            <person name="Haruta M."/>
            <person name="Huysman M.J."/>
            <person name="Jenkins B.D."/>
            <person name="Jiroutova K."/>
            <person name="Jorgensen R.E."/>
            <person name="Joubert Y."/>
            <person name="Kaplan A."/>
            <person name="Kroger N."/>
            <person name="Kroth P.G."/>
            <person name="La Roche J."/>
            <person name="Lindquist E."/>
            <person name="Lommer M."/>
            <person name="Martin-Jezequel V."/>
            <person name="Lopez P.J."/>
            <person name="Lucas S."/>
            <person name="Mangogna M."/>
            <person name="McGinnis K."/>
            <person name="Medlin L.K."/>
            <person name="Montsant A."/>
            <person name="Oudot-Le Secq M.P."/>
            <person name="Napoli C."/>
            <person name="Obornik M."/>
            <person name="Parker M.S."/>
            <person name="Petit J.L."/>
            <person name="Porcel B.M."/>
            <person name="Poulsen N."/>
            <person name="Robison M."/>
            <person name="Rychlewski L."/>
            <person name="Rynearson T.A."/>
            <person name="Schmutz J."/>
            <person name="Shapiro H."/>
            <person name="Siaut M."/>
            <person name="Stanley M."/>
            <person name="Sussman M.R."/>
            <person name="Taylor A.R."/>
            <person name="Vardi A."/>
            <person name="von Dassow P."/>
            <person name="Vyverman W."/>
            <person name="Willis A."/>
            <person name="Wyrwicz L.S."/>
            <person name="Rokhsar D.S."/>
            <person name="Weissenbach J."/>
            <person name="Armbrust E.V."/>
            <person name="Green B.R."/>
            <person name="Van de Peer Y."/>
            <person name="Grigoriev I.V."/>
        </authorList>
    </citation>
    <scope>NUCLEOTIDE SEQUENCE [LARGE SCALE GENOMIC DNA]</scope>
    <source>
        <strain evidence="3 4">CCMP1335</strain>
    </source>
</reference>
<dbReference type="InterPro" id="IPR023696">
    <property type="entry name" value="Ureohydrolase_dom_sf"/>
</dbReference>
<dbReference type="EMBL" id="CM000653">
    <property type="protein sequence ID" value="EED87691.1"/>
    <property type="molecule type" value="Genomic_DNA"/>
</dbReference>
<dbReference type="eggNOG" id="KOG1344">
    <property type="taxonomic scope" value="Eukaryota"/>
</dbReference>
<dbReference type="SUPFAM" id="SSF52768">
    <property type="entry name" value="Arginase/deacetylase"/>
    <property type="match status" value="1"/>
</dbReference>
<name>B8CFT9_THAPS</name>
<sequence>MVYHEGYSFQDWPTTYTFPMDKFKQTAYSLLNDSDEFLLHDEEYDYDARPLVLSKQHFFKPLSHLQFPLSFLSPPICPAFLQSFLSGSLTREECRLIGFREQTSRPELIERTVLEVAGTVLTAQLAMKYGLACHLAGGTHHAESCRGKGFTILNDLAVVARLMTWNEGDEVERVLVVDCDVHQGDGTATFHTDQTSPSNNKDKTFPATNLCNKLYTLDLHAESNYPHPKEKCTYDVPLPDDCDDELYLSSLGDALDRALEEVNPQLVLYNAGVDVYHSDKLGRLSLSWEGMKQRDIHVVRRCLIDNIPVACVVGGGYSTDVRELGIRHSLISRVCSLMWREYGLWRRK</sequence>
<accession>B8CFT9</accession>
<gene>
    <name evidence="3" type="ORF">THAPSDRAFT_38609</name>
</gene>
<evidence type="ECO:0000256" key="1">
    <source>
        <dbReference type="ARBA" id="ARBA00022801"/>
    </source>
</evidence>
<dbReference type="OMA" id="DGFCIFN"/>
<keyword evidence="1" id="KW-0378">Hydrolase</keyword>
<dbReference type="Proteomes" id="UP000001449">
    <property type="component" value="Chromosome 22"/>
</dbReference>
<reference evidence="3 4" key="1">
    <citation type="journal article" date="2004" name="Science">
        <title>The genome of the diatom Thalassiosira pseudonana: ecology, evolution, and metabolism.</title>
        <authorList>
            <person name="Armbrust E.V."/>
            <person name="Berges J.A."/>
            <person name="Bowler C."/>
            <person name="Green B.R."/>
            <person name="Martinez D."/>
            <person name="Putnam N.H."/>
            <person name="Zhou S."/>
            <person name="Allen A.E."/>
            <person name="Apt K.E."/>
            <person name="Bechner M."/>
            <person name="Brzezinski M.A."/>
            <person name="Chaal B.K."/>
            <person name="Chiovitti A."/>
            <person name="Davis A.K."/>
            <person name="Demarest M.S."/>
            <person name="Detter J.C."/>
            <person name="Glavina T."/>
            <person name="Goodstein D."/>
            <person name="Hadi M.Z."/>
            <person name="Hellsten U."/>
            <person name="Hildebrand M."/>
            <person name="Jenkins B.D."/>
            <person name="Jurka J."/>
            <person name="Kapitonov V.V."/>
            <person name="Kroger N."/>
            <person name="Lau W.W."/>
            <person name="Lane T.W."/>
            <person name="Larimer F.W."/>
            <person name="Lippmeier J.C."/>
            <person name="Lucas S."/>
            <person name="Medina M."/>
            <person name="Montsant A."/>
            <person name="Obornik M."/>
            <person name="Parker M.S."/>
            <person name="Palenik B."/>
            <person name="Pazour G.J."/>
            <person name="Richardson P.M."/>
            <person name="Rynearson T.A."/>
            <person name="Saito M.A."/>
            <person name="Schwartz D.C."/>
            <person name="Thamatrakoln K."/>
            <person name="Valentin K."/>
            <person name="Vardi A."/>
            <person name="Wilkerson F.P."/>
            <person name="Rokhsar D.S."/>
        </authorList>
    </citation>
    <scope>NUCLEOTIDE SEQUENCE [LARGE SCALE GENOMIC DNA]</scope>
    <source>
        <strain evidence="3 4">CCMP1335</strain>
    </source>
</reference>